<organism evidence="1">
    <name type="scientific">Caldithrix abyssi</name>
    <dbReference type="NCBI Taxonomy" id="187145"/>
    <lineage>
        <taxon>Bacteria</taxon>
        <taxon>Pseudomonadati</taxon>
        <taxon>Calditrichota</taxon>
        <taxon>Calditrichia</taxon>
        <taxon>Calditrichales</taxon>
        <taxon>Calditrichaceae</taxon>
        <taxon>Caldithrix</taxon>
    </lineage>
</organism>
<proteinExistence type="predicted"/>
<dbReference type="EMBL" id="DROD01000242">
    <property type="protein sequence ID" value="HHJ52257.1"/>
    <property type="molecule type" value="Genomic_DNA"/>
</dbReference>
<reference evidence="1" key="1">
    <citation type="journal article" date="2020" name="mSystems">
        <title>Genome- and Community-Level Interaction Insights into Carbon Utilization and Element Cycling Functions of Hydrothermarchaeota in Hydrothermal Sediment.</title>
        <authorList>
            <person name="Zhou Z."/>
            <person name="Liu Y."/>
            <person name="Xu W."/>
            <person name="Pan J."/>
            <person name="Luo Z.H."/>
            <person name="Li M."/>
        </authorList>
    </citation>
    <scope>NUCLEOTIDE SEQUENCE [LARGE SCALE GENOMIC DNA]</scope>
    <source>
        <strain evidence="1">HyVt-527</strain>
    </source>
</reference>
<evidence type="ECO:0000313" key="1">
    <source>
        <dbReference type="EMBL" id="HHJ52257.1"/>
    </source>
</evidence>
<protein>
    <submittedName>
        <fullName evidence="1">Uncharacterized protein</fullName>
    </submittedName>
</protein>
<dbReference type="Proteomes" id="UP000886124">
    <property type="component" value="Unassembled WGS sequence"/>
</dbReference>
<accession>A0A7V5UEB3</accession>
<name>A0A7V5UEB3_CALAY</name>
<sequence>MDSESFGGAIFRKAARSDWDRLDYLRAVNGSCYLRITNELAETQFIDQVQLLVVDHPEDCRVVPSFSGQLFTVSDRLAPITAVDLEQKDVRSYLLKRDNQFWISYPFDNVAASAEQVRDGLVLTFPPRQSQTGKLILSFKNTQWAEETELMLLGFYGSSLKAWYQLMNASSAARAKFKQAVQREAMLAVDIRRGSQWQLAGYVWFNGPHVDREQVIPLNLNGLPEDEPVTVRLSATAGLWQVDYAAMDYSPERKVAVTPLDPARAVDQSGRDIRSLIREIDDQYFEMPTNDSRADLEFMIPEKNGPGARSYILKIHGYYRMNYFREGKPQLALLRSFGKKEGAFGQYTIRLINKVINESMAKVENEPGIQD</sequence>
<comment type="caution">
    <text evidence="1">The sequence shown here is derived from an EMBL/GenBank/DDBJ whole genome shotgun (WGS) entry which is preliminary data.</text>
</comment>
<dbReference type="AlphaFoldDB" id="A0A7V5UEB3"/>
<gene>
    <name evidence="1" type="ORF">ENJ89_03600</name>
</gene>